<evidence type="ECO:0000256" key="3">
    <source>
        <dbReference type="ARBA" id="ARBA00023274"/>
    </source>
</evidence>
<evidence type="ECO:0000313" key="10">
    <source>
        <dbReference type="EMBL" id="MCC0178868.1"/>
    </source>
</evidence>
<dbReference type="PROSITE" id="PS00358">
    <property type="entry name" value="RIBOSOMAL_L5"/>
    <property type="match status" value="1"/>
</dbReference>
<dbReference type="GO" id="GO:0006412">
    <property type="term" value="P:translation"/>
    <property type="evidence" value="ECO:0007669"/>
    <property type="project" value="UniProtKB-UniRule"/>
</dbReference>
<dbReference type="PANTHER" id="PTHR11994">
    <property type="entry name" value="60S RIBOSOMAL PROTEIN L11-RELATED"/>
    <property type="match status" value="1"/>
</dbReference>
<keyword evidence="2 6" id="KW-0689">Ribosomal protein</keyword>
<dbReference type="Proteomes" id="UP000729733">
    <property type="component" value="Unassembled WGS sequence"/>
</dbReference>
<dbReference type="PIRSF" id="PIRSF002161">
    <property type="entry name" value="Ribosomal_L5"/>
    <property type="match status" value="1"/>
</dbReference>
<comment type="function">
    <text evidence="5">This is one of the proteins that bind and probably mediate the attachment of the 5S RNA into the large ribosomal subunit, where it forms part of the central protuberance. In the 70S ribosome it contacts protein S13 of the 30S subunit (bridge B1b), connecting the 2 subunits; this bridge is implicated in subunit movement. Contacts the P site tRNA; the 5S rRNA and some of its associated proteins might help stabilize positioning of ribosome-bound tRNAs.</text>
</comment>
<dbReference type="InterPro" id="IPR020929">
    <property type="entry name" value="Ribosomal_uL5_CS"/>
</dbReference>
<gene>
    <name evidence="6 10" type="primary">rplE</name>
    <name evidence="6" type="synonym">rpl5</name>
    <name evidence="10" type="ORF">I4641_18015</name>
</gene>
<dbReference type="Gene3D" id="3.30.1440.10">
    <property type="match status" value="1"/>
</dbReference>
<dbReference type="Pfam" id="PF00281">
    <property type="entry name" value="Ribosomal_L5"/>
    <property type="match status" value="1"/>
</dbReference>
<evidence type="ECO:0000256" key="6">
    <source>
        <dbReference type="HAMAP-Rule" id="MF_01333"/>
    </source>
</evidence>
<dbReference type="InterPro" id="IPR022803">
    <property type="entry name" value="Ribosomal_uL5_dom_sf"/>
</dbReference>
<dbReference type="Pfam" id="PF00673">
    <property type="entry name" value="Ribosomal_L5_C"/>
    <property type="match status" value="1"/>
</dbReference>
<comment type="function">
    <text evidence="6">This is 1 of the proteins that bind and probably mediate the attachment of the 5S RNA into the large ribosomal subunit, where it forms part of the central protuberance. In the 70S ribosome it contacts protein S13 of the 30S subunit (bridge B1b), connecting the 2 subunits; this bridge is implicated in subunit movement. Contacts the P site tRNA; the 5S rRNA and some of its associated proteins might help stabilize positioning of ribosome-bound tRNAs.</text>
</comment>
<dbReference type="FunFam" id="3.30.1440.10:FF:000001">
    <property type="entry name" value="50S ribosomal protein L5"/>
    <property type="match status" value="1"/>
</dbReference>
<reference evidence="10" key="1">
    <citation type="journal article" date="2021" name="Antonie Van Leeuwenhoek">
        <title>Draft genome and description of Waterburya agarophytonicola gen. nov. sp. nov. (Pleurocapsales, Cyanobacteria): a seaweed symbiont.</title>
        <authorList>
            <person name="Bonthond G."/>
            <person name="Shalygin S."/>
            <person name="Bayer T."/>
            <person name="Weinberger F."/>
        </authorList>
    </citation>
    <scope>NUCLEOTIDE SEQUENCE</scope>
    <source>
        <strain evidence="10">KI4</strain>
    </source>
</reference>
<feature type="domain" description="Large ribosomal subunit protein uL5 N-terminal" evidence="8">
    <location>
        <begin position="25"/>
        <end position="81"/>
    </location>
</feature>
<dbReference type="InterPro" id="IPR020930">
    <property type="entry name" value="Ribosomal_uL5_bac-type"/>
</dbReference>
<evidence type="ECO:0000256" key="5">
    <source>
        <dbReference type="ARBA" id="ARBA00058604"/>
    </source>
</evidence>
<dbReference type="HAMAP" id="MF_01333_B">
    <property type="entry name" value="Ribosomal_uL5_B"/>
    <property type="match status" value="1"/>
</dbReference>
<keyword evidence="3 6" id="KW-0687">Ribonucleoprotein</keyword>
<evidence type="ECO:0000313" key="11">
    <source>
        <dbReference type="Proteomes" id="UP000729733"/>
    </source>
</evidence>
<evidence type="ECO:0000259" key="9">
    <source>
        <dbReference type="Pfam" id="PF00673"/>
    </source>
</evidence>
<dbReference type="GO" id="GO:0003735">
    <property type="term" value="F:structural constituent of ribosome"/>
    <property type="evidence" value="ECO:0007669"/>
    <property type="project" value="InterPro"/>
</dbReference>
<sequence>MPKPLKTRYQEDIVPKLTEQFSFSNVHEVPSVVKIVINRGLGEASQNAKALESSIRELTVITGQKPVVTRAKKAIASFKIREGMPVGVMVTLRGEKMYAFLERLIALALPRIRDFRGISPKSFDGRGNYSLGVREQLMFPEIDYDSIDQIRGMDISIVTSAANDEEGRALLKEMGMPFRDN</sequence>
<evidence type="ECO:0000256" key="2">
    <source>
        <dbReference type="ARBA" id="ARBA00022980"/>
    </source>
</evidence>
<comment type="similarity">
    <text evidence="1 6 7">Belongs to the universal ribosomal protein uL5 family.</text>
</comment>
<keyword evidence="6" id="KW-0694">RNA-binding</keyword>
<keyword evidence="11" id="KW-1185">Reference proteome</keyword>
<evidence type="ECO:0000259" key="8">
    <source>
        <dbReference type="Pfam" id="PF00281"/>
    </source>
</evidence>
<dbReference type="RefSeq" id="WP_229641973.1">
    <property type="nucleotide sequence ID" value="NZ_JADWDC010000057.1"/>
</dbReference>
<keyword evidence="6" id="KW-0820">tRNA-binding</keyword>
<dbReference type="GO" id="GO:0000049">
    <property type="term" value="F:tRNA binding"/>
    <property type="evidence" value="ECO:0007669"/>
    <property type="project" value="UniProtKB-UniRule"/>
</dbReference>
<comment type="caution">
    <text evidence="10">The sequence shown here is derived from an EMBL/GenBank/DDBJ whole genome shotgun (WGS) entry which is preliminary data.</text>
</comment>
<feature type="domain" description="Large ribosomal subunit protein uL5 C-terminal" evidence="9">
    <location>
        <begin position="85"/>
        <end position="178"/>
    </location>
</feature>
<organism evidence="10 11">
    <name type="scientific">Waterburya agarophytonicola KI4</name>
    <dbReference type="NCBI Taxonomy" id="2874699"/>
    <lineage>
        <taxon>Bacteria</taxon>
        <taxon>Bacillati</taxon>
        <taxon>Cyanobacteriota</taxon>
        <taxon>Cyanophyceae</taxon>
        <taxon>Pleurocapsales</taxon>
        <taxon>Hyellaceae</taxon>
        <taxon>Waterburya</taxon>
        <taxon>Waterburya agarophytonicola</taxon>
    </lineage>
</organism>
<dbReference type="GO" id="GO:1990904">
    <property type="term" value="C:ribonucleoprotein complex"/>
    <property type="evidence" value="ECO:0007669"/>
    <property type="project" value="UniProtKB-KW"/>
</dbReference>
<dbReference type="AlphaFoldDB" id="A0A964BUR7"/>
<proteinExistence type="inferred from homology"/>
<evidence type="ECO:0000256" key="4">
    <source>
        <dbReference type="ARBA" id="ARBA00035245"/>
    </source>
</evidence>
<comment type="subunit">
    <text evidence="6">Part of the 50S ribosomal subunit; part of the 5S rRNA/L5/L18/L25 subcomplex. Contacts the 5S rRNA and the P site tRNA. Forms a bridge to the 30S subunit in the 70S ribosome.</text>
</comment>
<keyword evidence="6" id="KW-0699">rRNA-binding</keyword>
<accession>A0A964BUR7</accession>
<name>A0A964BUR7_9CYAN</name>
<dbReference type="InterPro" id="IPR031309">
    <property type="entry name" value="Ribosomal_uL5_C"/>
</dbReference>
<dbReference type="NCBIfam" id="NF000585">
    <property type="entry name" value="PRK00010.1"/>
    <property type="match status" value="1"/>
</dbReference>
<dbReference type="EMBL" id="JADWDC010000057">
    <property type="protein sequence ID" value="MCC0178868.1"/>
    <property type="molecule type" value="Genomic_DNA"/>
</dbReference>
<protein>
    <recommendedName>
        <fullName evidence="4 6">Large ribosomal subunit protein uL5</fullName>
    </recommendedName>
</protein>
<dbReference type="GO" id="GO:0019843">
    <property type="term" value="F:rRNA binding"/>
    <property type="evidence" value="ECO:0007669"/>
    <property type="project" value="UniProtKB-UniRule"/>
</dbReference>
<evidence type="ECO:0000256" key="1">
    <source>
        <dbReference type="ARBA" id="ARBA00008553"/>
    </source>
</evidence>
<dbReference type="GO" id="GO:0005840">
    <property type="term" value="C:ribosome"/>
    <property type="evidence" value="ECO:0007669"/>
    <property type="project" value="UniProtKB-KW"/>
</dbReference>
<dbReference type="InterPro" id="IPR002132">
    <property type="entry name" value="Ribosomal_uL5"/>
</dbReference>
<evidence type="ECO:0000256" key="7">
    <source>
        <dbReference type="RuleBase" id="RU003930"/>
    </source>
</evidence>
<dbReference type="SUPFAM" id="SSF55282">
    <property type="entry name" value="RL5-like"/>
    <property type="match status" value="1"/>
</dbReference>
<dbReference type="InterPro" id="IPR031310">
    <property type="entry name" value="Ribosomal_uL5_N"/>
</dbReference>